<name>A0ABR5K0N6_9BACI</name>
<dbReference type="InterPro" id="IPR000120">
    <property type="entry name" value="Amidase"/>
</dbReference>
<dbReference type="SUPFAM" id="SSF75304">
    <property type="entry name" value="Amidase signature (AS) enzymes"/>
    <property type="match status" value="1"/>
</dbReference>
<dbReference type="Pfam" id="PF01425">
    <property type="entry name" value="Amidase"/>
    <property type="match status" value="1"/>
</dbReference>
<dbReference type="InterPro" id="IPR036928">
    <property type="entry name" value="AS_sf"/>
</dbReference>
<feature type="domain" description="Amidase" evidence="2">
    <location>
        <begin position="27"/>
        <end position="457"/>
    </location>
</feature>
<organism evidence="3 4">
    <name type="scientific">Lysinibacillus contaminans</name>
    <dbReference type="NCBI Taxonomy" id="1293441"/>
    <lineage>
        <taxon>Bacteria</taxon>
        <taxon>Bacillati</taxon>
        <taxon>Bacillota</taxon>
        <taxon>Bacilli</taxon>
        <taxon>Bacillales</taxon>
        <taxon>Bacillaceae</taxon>
        <taxon>Lysinibacillus</taxon>
    </lineage>
</organism>
<protein>
    <submittedName>
        <fullName evidence="3">Amidase</fullName>
    </submittedName>
</protein>
<dbReference type="PANTHER" id="PTHR11895">
    <property type="entry name" value="TRANSAMIDASE"/>
    <property type="match status" value="1"/>
</dbReference>
<proteinExistence type="inferred from homology"/>
<dbReference type="Gene3D" id="3.90.1300.10">
    <property type="entry name" value="Amidase signature (AS) domain"/>
    <property type="match status" value="1"/>
</dbReference>
<evidence type="ECO:0000259" key="2">
    <source>
        <dbReference type="Pfam" id="PF01425"/>
    </source>
</evidence>
<dbReference type="Proteomes" id="UP000050668">
    <property type="component" value="Unassembled WGS sequence"/>
</dbReference>
<dbReference type="RefSeq" id="WP_053583128.1">
    <property type="nucleotide sequence ID" value="NZ_LGRV01000003.1"/>
</dbReference>
<accession>A0ABR5K0N6</accession>
<dbReference type="InterPro" id="IPR023631">
    <property type="entry name" value="Amidase_dom"/>
</dbReference>
<evidence type="ECO:0000313" key="4">
    <source>
        <dbReference type="Proteomes" id="UP000050668"/>
    </source>
</evidence>
<comment type="caution">
    <text evidence="3">The sequence shown here is derived from an EMBL/GenBank/DDBJ whole genome shotgun (WGS) entry which is preliminary data.</text>
</comment>
<keyword evidence="4" id="KW-1185">Reference proteome</keyword>
<dbReference type="InterPro" id="IPR020556">
    <property type="entry name" value="Amidase_CS"/>
</dbReference>
<evidence type="ECO:0000256" key="1">
    <source>
        <dbReference type="ARBA" id="ARBA00009199"/>
    </source>
</evidence>
<dbReference type="EMBL" id="LGRV01000003">
    <property type="protein sequence ID" value="KOS68305.1"/>
    <property type="molecule type" value="Genomic_DNA"/>
</dbReference>
<reference evidence="4" key="1">
    <citation type="submission" date="2015-07" db="EMBL/GenBank/DDBJ databases">
        <title>Fjat-14205 dsm 2895.</title>
        <authorList>
            <person name="Liu B."/>
            <person name="Wang J."/>
            <person name="Zhu Y."/>
            <person name="Liu G."/>
            <person name="Chen Q."/>
            <person name="Chen Z."/>
            <person name="Lan J."/>
            <person name="Che J."/>
            <person name="Ge C."/>
            <person name="Shi H."/>
            <person name="Pan Z."/>
            <person name="Liu X."/>
        </authorList>
    </citation>
    <scope>NUCLEOTIDE SEQUENCE [LARGE SCALE GENOMIC DNA]</scope>
    <source>
        <strain evidence="4">DSM 25560</strain>
    </source>
</reference>
<dbReference type="PANTHER" id="PTHR11895:SF7">
    <property type="entry name" value="GLUTAMYL-TRNA(GLN) AMIDOTRANSFERASE SUBUNIT A, MITOCHONDRIAL"/>
    <property type="match status" value="1"/>
</dbReference>
<evidence type="ECO:0000313" key="3">
    <source>
        <dbReference type="EMBL" id="KOS68305.1"/>
    </source>
</evidence>
<comment type="similarity">
    <text evidence="1">Belongs to the amidase family.</text>
</comment>
<gene>
    <name evidence="3" type="ORF">AEA09_06875</name>
</gene>
<sequence length="487" mass="52250">MNLGEFTNYDGLGLAELVKNKDVLPVELLELSIKTVTELNPELNAVVKTFEEVALEEIKQGLPSGAFEGVPFLIKELVLHAKNVPHSMGSRVAENSVFPVDSELMKRFRQAGFVTFGTTTTPEFGYNAATEAVLYGPTRNPWDLNHSPGGSSGGSAASVAAGIVPIAHANDGGGSIRIPAACSGLVGLKPTRGRIPAGPFNSEPLNGIAIEFAVTKTVRDTAHLLDAVSGPDIGCYGSPANPEIAYKNVLDVPVRPLKIAWTAKPNSGAPVDEECVKALYETVQLCRDLGHVVVEASPQYEQEPFANATLNIWTANIYKMIEGAASLTGKTPSEKNIEAAIWQCYQYGKELKASELLEAINTNAMVSRQVGGFFTDYDILLSPTLATLPAKIGELNANNSSINAREWTEQIFTYAPFTNLFNATGQPSISLPLKMSSAGLPIGMQFTGRFADEATLLQLAAQLEQALPWKNRKPAVHGSNILENQLK</sequence>
<dbReference type="PROSITE" id="PS00571">
    <property type="entry name" value="AMIDASES"/>
    <property type="match status" value="1"/>
</dbReference>